<feature type="region of interest" description="Disordered" evidence="5">
    <location>
        <begin position="1"/>
        <end position="25"/>
    </location>
</feature>
<keyword evidence="2 4" id="KW-0863">Zinc-finger</keyword>
<dbReference type="WBParaSite" id="scaffold8240_cov143.g12881">
    <property type="protein sequence ID" value="scaffold8240_cov143.g12881"/>
    <property type="gene ID" value="scaffold8240_cov143.g12881"/>
</dbReference>
<evidence type="ECO:0000256" key="1">
    <source>
        <dbReference type="ARBA" id="ARBA00022723"/>
    </source>
</evidence>
<evidence type="ECO:0000256" key="4">
    <source>
        <dbReference type="PROSITE-ProRule" id="PRU00027"/>
    </source>
</evidence>
<evidence type="ECO:0000256" key="2">
    <source>
        <dbReference type="ARBA" id="ARBA00022771"/>
    </source>
</evidence>
<dbReference type="Proteomes" id="UP000887561">
    <property type="component" value="Unplaced"/>
</dbReference>
<accession>A0A915NA42</accession>
<sequence length="84" mass="9401">MYNKRIFDITGKTSSQKTSSTWNHFTEPENGMVTCKKCGTEMSSKYLQNLTRHHKHCEKAGEASNVEGGDNQDIGSEATDSDRD</sequence>
<evidence type="ECO:0000256" key="3">
    <source>
        <dbReference type="ARBA" id="ARBA00022833"/>
    </source>
</evidence>
<feature type="compositionally biased region" description="Low complexity" evidence="5">
    <location>
        <begin position="10"/>
        <end position="21"/>
    </location>
</feature>
<reference evidence="8" key="1">
    <citation type="submission" date="2022-11" db="UniProtKB">
        <authorList>
            <consortium name="WormBaseParasite"/>
        </authorList>
    </citation>
    <scope>IDENTIFICATION</scope>
</reference>
<evidence type="ECO:0000313" key="8">
    <source>
        <dbReference type="WBParaSite" id="scaffold8240_cov143.g12881"/>
    </source>
</evidence>
<evidence type="ECO:0000313" key="7">
    <source>
        <dbReference type="Proteomes" id="UP000887561"/>
    </source>
</evidence>
<dbReference type="GO" id="GO:0003677">
    <property type="term" value="F:DNA binding"/>
    <property type="evidence" value="ECO:0007669"/>
    <property type="project" value="InterPro"/>
</dbReference>
<evidence type="ECO:0000256" key="5">
    <source>
        <dbReference type="SAM" id="MobiDB-lite"/>
    </source>
</evidence>
<name>A0A915NA42_MELJA</name>
<proteinExistence type="predicted"/>
<evidence type="ECO:0000259" key="6">
    <source>
        <dbReference type="PROSITE" id="PS50808"/>
    </source>
</evidence>
<keyword evidence="3" id="KW-0862">Zinc</keyword>
<keyword evidence="1" id="KW-0479">Metal-binding</keyword>
<protein>
    <submittedName>
        <fullName evidence="8">BED-type domain-containing protein</fullName>
    </submittedName>
</protein>
<dbReference type="GO" id="GO:0008270">
    <property type="term" value="F:zinc ion binding"/>
    <property type="evidence" value="ECO:0007669"/>
    <property type="project" value="UniProtKB-KW"/>
</dbReference>
<keyword evidence="7" id="KW-1185">Reference proteome</keyword>
<feature type="domain" description="BED-type" evidence="6">
    <location>
        <begin position="16"/>
        <end position="63"/>
    </location>
</feature>
<dbReference type="Pfam" id="PF02892">
    <property type="entry name" value="zf-BED"/>
    <property type="match status" value="1"/>
</dbReference>
<feature type="region of interest" description="Disordered" evidence="5">
    <location>
        <begin position="57"/>
        <end position="84"/>
    </location>
</feature>
<organism evidence="7 8">
    <name type="scientific">Meloidogyne javanica</name>
    <name type="common">Root-knot nematode worm</name>
    <dbReference type="NCBI Taxonomy" id="6303"/>
    <lineage>
        <taxon>Eukaryota</taxon>
        <taxon>Metazoa</taxon>
        <taxon>Ecdysozoa</taxon>
        <taxon>Nematoda</taxon>
        <taxon>Chromadorea</taxon>
        <taxon>Rhabditida</taxon>
        <taxon>Tylenchina</taxon>
        <taxon>Tylenchomorpha</taxon>
        <taxon>Tylenchoidea</taxon>
        <taxon>Meloidogynidae</taxon>
        <taxon>Meloidogyninae</taxon>
        <taxon>Meloidogyne</taxon>
        <taxon>Meloidogyne incognita group</taxon>
    </lineage>
</organism>
<dbReference type="AlphaFoldDB" id="A0A915NA42"/>
<dbReference type="PROSITE" id="PS50808">
    <property type="entry name" value="ZF_BED"/>
    <property type="match status" value="1"/>
</dbReference>
<dbReference type="InterPro" id="IPR003656">
    <property type="entry name" value="Znf_BED"/>
</dbReference>